<reference evidence="4 5" key="1">
    <citation type="submission" date="2020-02" db="EMBL/GenBank/DDBJ databases">
        <authorList>
            <person name="Brisse S."/>
        </authorList>
    </citation>
    <scope>NUCLEOTIDE SEQUENCE [LARGE SCALE GENOMIC DNA]</scope>
    <source>
        <strain evidence="4">CIP107547</strain>
    </source>
</reference>
<dbReference type="EMBL" id="CADDAV010000003">
    <property type="protein sequence ID" value="CAB0582995.1"/>
    <property type="molecule type" value="Genomic_DNA"/>
</dbReference>
<feature type="signal peptide" evidence="2">
    <location>
        <begin position="1"/>
        <end position="38"/>
    </location>
</feature>
<dbReference type="GO" id="GO:0005975">
    <property type="term" value="P:carbohydrate metabolic process"/>
    <property type="evidence" value="ECO:0007669"/>
    <property type="project" value="UniProtKB-ARBA"/>
</dbReference>
<keyword evidence="2" id="KW-0732">Signal</keyword>
<feature type="domain" description="SpaA-like prealbumin fold" evidence="3">
    <location>
        <begin position="956"/>
        <end position="1029"/>
    </location>
</feature>
<proteinExistence type="predicted"/>
<protein>
    <submittedName>
        <fullName evidence="4">LPXTG cell wall anchor domain-containing protein</fullName>
    </submittedName>
</protein>
<dbReference type="InterPro" id="IPR041033">
    <property type="entry name" value="SpaA_PFL_dom_1"/>
</dbReference>
<dbReference type="Proteomes" id="UP000480222">
    <property type="component" value="Unassembled WGS sequence"/>
</dbReference>
<dbReference type="AlphaFoldDB" id="A0A811G0F8"/>
<organism evidence="4 5">
    <name type="scientific">Corynebacterium diphtheriae</name>
    <dbReference type="NCBI Taxonomy" id="1717"/>
    <lineage>
        <taxon>Bacteria</taxon>
        <taxon>Bacillati</taxon>
        <taxon>Actinomycetota</taxon>
        <taxon>Actinomycetes</taxon>
        <taxon>Mycobacteriales</taxon>
        <taxon>Corynebacteriaceae</taxon>
        <taxon>Corynebacterium</taxon>
    </lineage>
</organism>
<dbReference type="InterPro" id="IPR036465">
    <property type="entry name" value="vWFA_dom_sf"/>
</dbReference>
<evidence type="ECO:0000256" key="1">
    <source>
        <dbReference type="SAM" id="Phobius"/>
    </source>
</evidence>
<dbReference type="Gene3D" id="2.60.40.10">
    <property type="entry name" value="Immunoglobulins"/>
    <property type="match status" value="1"/>
</dbReference>
<keyword evidence="1" id="KW-1133">Transmembrane helix</keyword>
<keyword evidence="1" id="KW-0812">Transmembrane</keyword>
<gene>
    <name evidence="4" type="ORF">CIP107547_00337</name>
</gene>
<name>A0A811G0F8_CORDP</name>
<dbReference type="InterPro" id="IPR013783">
    <property type="entry name" value="Ig-like_fold"/>
</dbReference>
<evidence type="ECO:0000313" key="5">
    <source>
        <dbReference type="Proteomes" id="UP000480222"/>
    </source>
</evidence>
<dbReference type="Pfam" id="PF17802">
    <property type="entry name" value="SpaA"/>
    <property type="match status" value="1"/>
</dbReference>
<dbReference type="NCBIfam" id="TIGR01167">
    <property type="entry name" value="LPXTG_anchor"/>
    <property type="match status" value="1"/>
</dbReference>
<keyword evidence="1" id="KW-0472">Membrane</keyword>
<evidence type="ECO:0000259" key="3">
    <source>
        <dbReference type="Pfam" id="PF17802"/>
    </source>
</evidence>
<feature type="transmembrane region" description="Helical" evidence="1">
    <location>
        <begin position="1065"/>
        <end position="1086"/>
    </location>
</feature>
<dbReference type="SUPFAM" id="SSF53300">
    <property type="entry name" value="vWA-like"/>
    <property type="match status" value="1"/>
</dbReference>
<comment type="caution">
    <text evidence="4">The sequence shown here is derived from an EMBL/GenBank/DDBJ whole genome shotgun (WGS) entry which is preliminary data.</text>
</comment>
<dbReference type="Gene3D" id="3.40.50.410">
    <property type="entry name" value="von Willebrand factor, type A domain"/>
    <property type="match status" value="1"/>
</dbReference>
<sequence>MKTKFMGVAAALTAALALVFGVAAPGALPSLLVATAQAQDRSFTVSSTEKWPKKDGNRYIPNYKIPTEQLSGGTITLGAGTVVTLESSSKIEFSANRAHHIVNYTQLDNSWGEAPATYTKVSDTKFEVTLTEEITIGGAVEFEFMGVHRKAKNTPVISATFDVVGGTTQPEPREWAGSDSHGQFTMRATQGEEPTVTFTRKLDSAGTLSGAVEAWVADQNGYDVDGAKASRLRITGPDGFVIYETNGVPYSDNVTPIQNWAGVKFELPNNLEVQAGTTIEIVSPYGFRPANPVTDPSIKSPIGLGTFNINFEPDPEPPAVEGRHFDAFGHDFAVKADPVDPKKPNVFTAKVTEESHMKYATVRIEADATFLDPQKYNLTLDQIEPGVTLQKRNVNIGNGFITMDVVPVKDGKPVDSAVVPKDALFTFTNNLSQNKNLKATLDVYGEKGEPKPPDIISPPDGAQWVHGRVPNPPMPQRCGLRIAVVADLSTSLRYADTDGFEASKKAANALIDSLAGTPAELGIYNFASSGAANQAGTTLRQNPPYISMQSEQGVQQAKDVVKNWSYQANNSGTNWEAGLKQVKDHDYDVVYFITDGMPTTSSTIKSKGIGGEFVQASALNDAIKAANELKAAGTRVVPMMVDLTLGGNTGKDWVVEQDYVLKDIKRIGLRDEVPQQPGVYYKINSGVPSAREANYNDKERKGTNESGELIMVNLERAAELAPNRALQVFERMPNGRQKTVTPDKAKWTYRSRGVKTMGEDISGTGDTIRVEQYSRLAAQMKKIGEELALRCNGVVKVKKRIVDENGKAIEDGVPGWEFTLSAGGQDIIDPGNGDRVRKSLKTTSSANEDRGTASWNIMSEQEQQLTLVETQQPGFNLYKRNGKNAVCTETRDGKTNPIEVTNDGEFGFKAKMSEKDKKLSLVFCVVDNYKQPETPPGKLTFKKAQYNGDKIEEIPGLGGATFEIYPSKGDQPDYSAEALYTIKPGQESIEVKTTGTFFLVETKAPKGLNLLAQPVKFEISVDETTKKYKISVGSTSSGQIQAKGEGDKMILTVADTTAGELPKTGGYGVGLVGLIGVALAGAGFLLGRRKTA</sequence>
<accession>A0A811G0F8</accession>
<evidence type="ECO:0000256" key="2">
    <source>
        <dbReference type="SAM" id="SignalP"/>
    </source>
</evidence>
<evidence type="ECO:0000313" key="4">
    <source>
        <dbReference type="EMBL" id="CAB0582995.1"/>
    </source>
</evidence>
<feature type="chain" id="PRO_5032608904" evidence="2">
    <location>
        <begin position="39"/>
        <end position="1092"/>
    </location>
</feature>